<dbReference type="Proteomes" id="UP001060215">
    <property type="component" value="Chromosome 12"/>
</dbReference>
<evidence type="ECO:0000313" key="2">
    <source>
        <dbReference type="Proteomes" id="UP001060215"/>
    </source>
</evidence>
<name>A0ACC0G384_9ERIC</name>
<comment type="caution">
    <text evidence="1">The sequence shown here is derived from an EMBL/GenBank/DDBJ whole genome shotgun (WGS) entry which is preliminary data.</text>
</comment>
<accession>A0ACC0G384</accession>
<organism evidence="1 2">
    <name type="scientific">Camellia lanceoleosa</name>
    <dbReference type="NCBI Taxonomy" id="1840588"/>
    <lineage>
        <taxon>Eukaryota</taxon>
        <taxon>Viridiplantae</taxon>
        <taxon>Streptophyta</taxon>
        <taxon>Embryophyta</taxon>
        <taxon>Tracheophyta</taxon>
        <taxon>Spermatophyta</taxon>
        <taxon>Magnoliopsida</taxon>
        <taxon>eudicotyledons</taxon>
        <taxon>Gunneridae</taxon>
        <taxon>Pentapetalae</taxon>
        <taxon>asterids</taxon>
        <taxon>Ericales</taxon>
        <taxon>Theaceae</taxon>
        <taxon>Camellia</taxon>
    </lineage>
</organism>
<evidence type="ECO:0000313" key="1">
    <source>
        <dbReference type="EMBL" id="KAI7994726.1"/>
    </source>
</evidence>
<dbReference type="EMBL" id="CM045769">
    <property type="protein sequence ID" value="KAI7994726.1"/>
    <property type="molecule type" value="Genomic_DNA"/>
</dbReference>
<keyword evidence="2" id="KW-1185">Reference proteome</keyword>
<protein>
    <submittedName>
        <fullName evidence="1">Uncharacterized protein</fullName>
    </submittedName>
</protein>
<proteinExistence type="predicted"/>
<gene>
    <name evidence="1" type="ORF">LOK49_LG11G01818</name>
</gene>
<sequence length="142" mass="14094">MPELYFGVKICNALVCSVLDLGRVCSVLPSVEVLHPVGYGVGAGCWSVAVGCSSSWSVVDDLQWVFPVVAVEVMTCSGCIPVVAVQWVCSGGGCAVGRRPGGSCFVAVVAVGVVSSAGGVICGCGVFGSGCCSMVSSGDGCC</sequence>
<reference evidence="1 2" key="1">
    <citation type="journal article" date="2022" name="Plant J.">
        <title>Chromosome-level genome of Camellia lanceoleosa provides a valuable resource for understanding genome evolution and self-incompatibility.</title>
        <authorList>
            <person name="Gong W."/>
            <person name="Xiao S."/>
            <person name="Wang L."/>
            <person name="Liao Z."/>
            <person name="Chang Y."/>
            <person name="Mo W."/>
            <person name="Hu G."/>
            <person name="Li W."/>
            <person name="Zhao G."/>
            <person name="Zhu H."/>
            <person name="Hu X."/>
            <person name="Ji K."/>
            <person name="Xiang X."/>
            <person name="Song Q."/>
            <person name="Yuan D."/>
            <person name="Jin S."/>
            <person name="Zhang L."/>
        </authorList>
    </citation>
    <scope>NUCLEOTIDE SEQUENCE [LARGE SCALE GENOMIC DNA]</scope>
    <source>
        <strain evidence="1">SQ_2022a</strain>
    </source>
</reference>